<proteinExistence type="predicted"/>
<dbReference type="AlphaFoldDB" id="A0AB32XCX1"/>
<dbReference type="KEGG" id="mfm:MfeM64YM_0884"/>
<accession>A0AB32XCX1</accession>
<sequence>MKHLKLKLTFLWKTYQKWKNLGKIDLKYQIFPRINQKLKKAKV</sequence>
<name>A0AB32XCX1_MYCFM</name>
<gene>
    <name evidence="1" type="ordered locus">MfeM64YM_0884</name>
</gene>
<protein>
    <submittedName>
        <fullName evidence="1">Uncharacterized protein</fullName>
    </submittedName>
</protein>
<dbReference type="EMBL" id="CP002458">
    <property type="protein sequence ID" value="ADV34879.1"/>
    <property type="molecule type" value="Genomic_DNA"/>
</dbReference>
<evidence type="ECO:0000313" key="1">
    <source>
        <dbReference type="EMBL" id="ADV34879.1"/>
    </source>
</evidence>
<organism evidence="1 2">
    <name type="scientific">Mycoplasmopsis fermentans (strain M64)</name>
    <name type="common">Mycoplasma fermentans</name>
    <dbReference type="NCBI Taxonomy" id="943945"/>
    <lineage>
        <taxon>Bacteria</taxon>
        <taxon>Bacillati</taxon>
        <taxon>Mycoplasmatota</taxon>
        <taxon>Mycoplasmoidales</taxon>
        <taxon>Metamycoplasmataceae</taxon>
        <taxon>Mycoplasmopsis</taxon>
    </lineage>
</organism>
<reference evidence="1 2" key="1">
    <citation type="journal article" date="2011" name="J. Bacteriol.">
        <title>Genome sequence of the repetitive-sequence-rich Mycoplasma fermentans strain M64.</title>
        <authorList>
            <person name="Shu H.W."/>
            <person name="Liu T.T."/>
            <person name="Chang H.Y."/>
            <person name="Liu Y.M."/>
            <person name="Wu K.M."/>
            <person name="Shu H.Y."/>
            <person name="Tsai S.F."/>
            <person name="Hsiao K.J."/>
            <person name="Hu W.S."/>
            <person name="Ng W.V."/>
        </authorList>
    </citation>
    <scope>NUCLEOTIDE SEQUENCE [LARGE SCALE GENOMIC DNA]</scope>
    <source>
        <strain evidence="1 2">M64</strain>
    </source>
</reference>
<dbReference type="Proteomes" id="UP000007473">
    <property type="component" value="Chromosome"/>
</dbReference>
<evidence type="ECO:0000313" key="2">
    <source>
        <dbReference type="Proteomes" id="UP000007473"/>
    </source>
</evidence>